<evidence type="ECO:0008006" key="3">
    <source>
        <dbReference type="Google" id="ProtNLM"/>
    </source>
</evidence>
<dbReference type="GO" id="GO:0008270">
    <property type="term" value="F:zinc ion binding"/>
    <property type="evidence" value="ECO:0007669"/>
    <property type="project" value="InterPro"/>
</dbReference>
<evidence type="ECO:0000313" key="1">
    <source>
        <dbReference type="EMBL" id="CAG9328051.1"/>
    </source>
</evidence>
<dbReference type="SUPFAM" id="SSF57756">
    <property type="entry name" value="Retrovirus zinc finger-like domains"/>
    <property type="match status" value="1"/>
</dbReference>
<protein>
    <recommendedName>
        <fullName evidence="3">CCHC-type domain-containing protein</fullName>
    </recommendedName>
</protein>
<dbReference type="GO" id="GO:0003676">
    <property type="term" value="F:nucleic acid binding"/>
    <property type="evidence" value="ECO:0007669"/>
    <property type="project" value="InterPro"/>
</dbReference>
<sequence>MGKIEIDIVRIAAELKDEFKANSEVISKLKDYVKSNLKEKYGEKIRLWRDKGMNLIMYVDKKEENQILMDRALYINNRVYVRLRPVVEKGSIDPRYYRIKINLDYRLSAELAIIELEKKWRIWEVEIEADFGVGNGTIVAYVWFDSMEEIYALGSTLEIMRTRCHISHRWSYTCNVCKGRGHFEKDCQDVEDMRQIKERIDRESYTQTQWVNFWEPARETNILKIASNSKIKELIYRSN</sequence>
<proteinExistence type="predicted"/>
<gene>
    <name evidence="1" type="ORF">BSTOLATCC_MIC45510</name>
</gene>
<comment type="caution">
    <text evidence="1">The sequence shown here is derived from an EMBL/GenBank/DDBJ whole genome shotgun (WGS) entry which is preliminary data.</text>
</comment>
<accession>A0AAU9JSY6</accession>
<name>A0AAU9JSY6_9CILI</name>
<evidence type="ECO:0000313" key="2">
    <source>
        <dbReference type="Proteomes" id="UP001162131"/>
    </source>
</evidence>
<keyword evidence="2" id="KW-1185">Reference proteome</keyword>
<dbReference type="EMBL" id="CAJZBQ010000045">
    <property type="protein sequence ID" value="CAG9328051.1"/>
    <property type="molecule type" value="Genomic_DNA"/>
</dbReference>
<reference evidence="1" key="1">
    <citation type="submission" date="2021-09" db="EMBL/GenBank/DDBJ databases">
        <authorList>
            <consortium name="AG Swart"/>
            <person name="Singh M."/>
            <person name="Singh A."/>
            <person name="Seah K."/>
            <person name="Emmerich C."/>
        </authorList>
    </citation>
    <scope>NUCLEOTIDE SEQUENCE</scope>
    <source>
        <strain evidence="1">ATCC30299</strain>
    </source>
</reference>
<dbReference type="AlphaFoldDB" id="A0AAU9JSY6"/>
<dbReference type="InterPro" id="IPR036875">
    <property type="entry name" value="Znf_CCHC_sf"/>
</dbReference>
<organism evidence="1 2">
    <name type="scientific">Blepharisma stoltei</name>
    <dbReference type="NCBI Taxonomy" id="1481888"/>
    <lineage>
        <taxon>Eukaryota</taxon>
        <taxon>Sar</taxon>
        <taxon>Alveolata</taxon>
        <taxon>Ciliophora</taxon>
        <taxon>Postciliodesmatophora</taxon>
        <taxon>Heterotrichea</taxon>
        <taxon>Heterotrichida</taxon>
        <taxon>Blepharismidae</taxon>
        <taxon>Blepharisma</taxon>
    </lineage>
</organism>
<dbReference type="Proteomes" id="UP001162131">
    <property type="component" value="Unassembled WGS sequence"/>
</dbReference>